<feature type="non-terminal residue" evidence="1">
    <location>
        <position position="1"/>
    </location>
</feature>
<comment type="caution">
    <text evidence="1">The sequence shown here is derived from an EMBL/GenBank/DDBJ whole genome shotgun (WGS) entry which is preliminary data.</text>
</comment>
<name>A0ABX5N4N6_SERMA</name>
<proteinExistence type="predicted"/>
<evidence type="ECO:0000313" key="1">
    <source>
        <dbReference type="EMBL" id="PYA53322.1"/>
    </source>
</evidence>
<keyword evidence="2" id="KW-1185">Reference proteome</keyword>
<dbReference type="Gene3D" id="3.30.360.10">
    <property type="entry name" value="Dihydrodipicolinate Reductase, domain 2"/>
    <property type="match status" value="1"/>
</dbReference>
<dbReference type="EMBL" id="QJQB01000685">
    <property type="protein sequence ID" value="PYA53322.1"/>
    <property type="molecule type" value="Genomic_DNA"/>
</dbReference>
<accession>A0ABX5N4N6</accession>
<dbReference type="Proteomes" id="UP000247823">
    <property type="component" value="Unassembled WGS sequence"/>
</dbReference>
<evidence type="ECO:0000313" key="2">
    <source>
        <dbReference type="Proteomes" id="UP000247823"/>
    </source>
</evidence>
<protein>
    <submittedName>
        <fullName evidence="1">Oxidoreductase</fullName>
    </submittedName>
</protein>
<reference evidence="2" key="1">
    <citation type="submission" date="2018-06" db="EMBL/GenBank/DDBJ databases">
        <title>Serratia marcescens genome sequencing and assembly.</title>
        <authorList>
            <person name="Martins R.C."/>
            <person name="Perdigao-Neto L.V."/>
            <person name="Costa S.F."/>
            <person name="Levin A.S.S."/>
        </authorList>
    </citation>
    <scope>NUCLEOTIDE SEQUENCE [LARGE SCALE GENOMIC DNA]</scope>
    <source>
        <strain evidence="2">1283</strain>
    </source>
</reference>
<reference evidence="1 2" key="2">
    <citation type="submission" date="2018-06" db="EMBL/GenBank/DDBJ databases">
        <title>Serratia marcescens genome sequencing and assembly.</title>
        <authorList>
            <person name="Martins R.C.R."/>
            <person name="Perdigao-Neto L.V."/>
            <person name="Costa S.F."/>
            <person name="Levin A.S.S."/>
        </authorList>
    </citation>
    <scope>NUCLEOTIDE SEQUENCE [LARGE SCALE GENOMIC DNA]</scope>
    <source>
        <strain evidence="1 2">1283</strain>
    </source>
</reference>
<sequence>TPGSAEWGKDDDAMSLFIGTEPVRTLPTPDGDQRQYYVQVRDALRGVGANPVTAPQALAVMAVLEAATLAAETGVTQALPLTEAEIAAW</sequence>
<organism evidence="1 2">
    <name type="scientific">Serratia marcescens</name>
    <dbReference type="NCBI Taxonomy" id="615"/>
    <lineage>
        <taxon>Bacteria</taxon>
        <taxon>Pseudomonadati</taxon>
        <taxon>Pseudomonadota</taxon>
        <taxon>Gammaproteobacteria</taxon>
        <taxon>Enterobacterales</taxon>
        <taxon>Yersiniaceae</taxon>
        <taxon>Serratia</taxon>
    </lineage>
</organism>
<gene>
    <name evidence="1" type="ORF">DMW51_29790</name>
</gene>